<dbReference type="FunFam" id="2.170.130.10:FF:000008">
    <property type="entry name" value="SusC/RagA family TonB-linked outer membrane protein"/>
    <property type="match status" value="1"/>
</dbReference>
<evidence type="ECO:0000256" key="4">
    <source>
        <dbReference type="ARBA" id="ARBA00022692"/>
    </source>
</evidence>
<feature type="domain" description="TonB-dependent receptor plug" evidence="12">
    <location>
        <begin position="115"/>
        <end position="222"/>
    </location>
</feature>
<organism evidence="13 14">
    <name type="scientific">Bacteroides eggerthii</name>
    <dbReference type="NCBI Taxonomy" id="28111"/>
    <lineage>
        <taxon>Bacteria</taxon>
        <taxon>Pseudomonadati</taxon>
        <taxon>Bacteroidota</taxon>
        <taxon>Bacteroidia</taxon>
        <taxon>Bacteroidales</taxon>
        <taxon>Bacteroidaceae</taxon>
        <taxon>Bacteroides</taxon>
    </lineage>
</organism>
<dbReference type="InterPro" id="IPR023996">
    <property type="entry name" value="TonB-dep_OMP_SusC/RagA"/>
</dbReference>
<feature type="domain" description="TonB-dependent receptor-like beta-barrel" evidence="11">
    <location>
        <begin position="447"/>
        <end position="1013"/>
    </location>
</feature>
<keyword evidence="3 8" id="KW-1134">Transmembrane beta strand</keyword>
<dbReference type="FunFam" id="2.60.40.1120:FF:000003">
    <property type="entry name" value="Outer membrane protein Omp121"/>
    <property type="match status" value="1"/>
</dbReference>
<keyword evidence="4 8" id="KW-0812">Transmembrane</keyword>
<evidence type="ECO:0000313" key="14">
    <source>
        <dbReference type="Proteomes" id="UP000679226"/>
    </source>
</evidence>
<evidence type="ECO:0000256" key="8">
    <source>
        <dbReference type="PROSITE-ProRule" id="PRU01360"/>
    </source>
</evidence>
<feature type="chain" id="PRO_5037953327" evidence="10">
    <location>
        <begin position="20"/>
        <end position="1056"/>
    </location>
</feature>
<dbReference type="Pfam" id="PF13715">
    <property type="entry name" value="CarbopepD_reg_2"/>
    <property type="match status" value="1"/>
</dbReference>
<keyword evidence="13" id="KW-0675">Receptor</keyword>
<dbReference type="Pfam" id="PF07715">
    <property type="entry name" value="Plug"/>
    <property type="match status" value="1"/>
</dbReference>
<feature type="signal peptide" evidence="10">
    <location>
        <begin position="1"/>
        <end position="19"/>
    </location>
</feature>
<proteinExistence type="inferred from homology"/>
<evidence type="ECO:0000256" key="1">
    <source>
        <dbReference type="ARBA" id="ARBA00004571"/>
    </source>
</evidence>
<keyword evidence="7 8" id="KW-0998">Cell outer membrane</keyword>
<evidence type="ECO:0000256" key="5">
    <source>
        <dbReference type="ARBA" id="ARBA00023077"/>
    </source>
</evidence>
<evidence type="ECO:0000256" key="10">
    <source>
        <dbReference type="SAM" id="SignalP"/>
    </source>
</evidence>
<reference evidence="13" key="1">
    <citation type="journal article" date="2021" name="PLoS Genet.">
        <title>Mobile Type VI secretion system loci of the gut Bacteroidales display extensive intra-ecosystem transfer, multi-species spread and geographical clustering.</title>
        <authorList>
            <person name="Garcia-Bayona L."/>
            <person name="Coyne M.J."/>
            <person name="Comstock L.E."/>
        </authorList>
    </citation>
    <scope>NUCLEOTIDE SEQUENCE</scope>
    <source>
        <strain evidence="13">CL11T00C20</strain>
    </source>
</reference>
<dbReference type="SUPFAM" id="SSF49464">
    <property type="entry name" value="Carboxypeptidase regulatory domain-like"/>
    <property type="match status" value="1"/>
</dbReference>
<accession>A0A975Q6D6</accession>
<dbReference type="InterPro" id="IPR000531">
    <property type="entry name" value="Beta-barrel_TonB"/>
</dbReference>
<dbReference type="NCBIfam" id="TIGR04057">
    <property type="entry name" value="SusC_RagA_signa"/>
    <property type="match status" value="1"/>
</dbReference>
<dbReference type="NCBIfam" id="TIGR04056">
    <property type="entry name" value="OMP_RagA_SusC"/>
    <property type="match status" value="1"/>
</dbReference>
<comment type="similarity">
    <text evidence="8 9">Belongs to the TonB-dependent receptor family.</text>
</comment>
<sequence>MRKIFLLIIYLSTVLGVHAQSFTVTGKVIDNEGLEVIGANITVKGSAGIGTITNIDGQYSLKINNPTKDILIFSYIGMRAQEVAVKGQKQINITLHPDNLVLDEVVVTGYGSSKRSDLTGSVVSVKQEDLMQTPTSDVTQALAGRVAGVQVMQSEGEPGASVSIRVRGGISITQSNEPLYIIDGFPSEDGMNTLDPGEIESIDILKDASSTAIYGARGANGVIVITTKKGSKDGSKMQVRFDSFIGVKRIARKLPVLSTQEFILLDYERSLAFNGETGVKAFQSRYGSFAEIEENYGNREGIDWQEETLGRVTTSQNYRVNLSGGGKELKYNFSYSYFKELGAMVYSGTDKHNVSLSLTHNASKRFQANARFNYTQMKVYGMGTSEDNTRFNKMEHILQYRPTVGIYGNDSDLLVGEDPLLEDDQSNPMQSPLVSAAEETKDKLQRILQINGGFTFKFSKRFSFRNSMGVRYNNIRQDIFYGKNSINGKRSSINGSIQYNESGNFQTSNVLTYDYKTKKQKLTFMVGQEWVSNWSKYVRSSAKDFPNNDIGLDDMNLGTPSSIHSGVNFDDKLISFFGRANYNFGEKYLLTATIRTDGSSKFSANNKWGFFPSISAAWRIGEEEFIKRLHIFSDLKLRIGYGMAGNNRVPSYRSLDLLSSINYPNGDNVSTGYAPSSIASRNLKWESNTTLNIGIDIGLMEQRLIFSPEFYINNSSNLLLNSRIPTSSGFTNMLRNVGKTSNIGIDLSISSVNIQKRNFSWTTNFNISHNQNKIKALSGEQYFLEEAKFGYNQKTHKIEVNKSIGQFYGYRTIGLYQVDDFNYDATTKTYTLKEGIPYMGDRDKVQPGMWKFENTDGNDIIDENDKTVIGNSTPAFYGGLNNTFKYKRWDMSLFFTFSYGGEVLNATKLTSTQAGKLNSNILNLANSSRRWLTIDSMGETITDPTQLAELNAGKTVASIHDLEQGDTYIHSWAIEDASYLRLSNVSIGYSFSKQKLRKTGIENLRLYVTGNNLFVWTPYTGFDPEVSTKGNSLTPGVDFGAYPRSRSFVFGLNITF</sequence>
<keyword evidence="5 9" id="KW-0798">TonB box</keyword>
<dbReference type="Proteomes" id="UP000679226">
    <property type="component" value="Chromosome"/>
</dbReference>
<dbReference type="InterPro" id="IPR023997">
    <property type="entry name" value="TonB-dep_OMP_SusC/RagA_CS"/>
</dbReference>
<dbReference type="Gene3D" id="2.60.40.1120">
    <property type="entry name" value="Carboxypeptidase-like, regulatory domain"/>
    <property type="match status" value="1"/>
</dbReference>
<dbReference type="InterPro" id="IPR012910">
    <property type="entry name" value="Plug_dom"/>
</dbReference>
<dbReference type="InterPro" id="IPR039426">
    <property type="entry name" value="TonB-dep_rcpt-like"/>
</dbReference>
<keyword evidence="10" id="KW-0732">Signal</keyword>
<dbReference type="EMBL" id="CP072227">
    <property type="protein sequence ID" value="QUT45321.1"/>
    <property type="molecule type" value="Genomic_DNA"/>
</dbReference>
<evidence type="ECO:0000259" key="12">
    <source>
        <dbReference type="Pfam" id="PF07715"/>
    </source>
</evidence>
<keyword evidence="6 8" id="KW-0472">Membrane</keyword>
<dbReference type="Gene3D" id="2.40.170.20">
    <property type="entry name" value="TonB-dependent receptor, beta-barrel domain"/>
    <property type="match status" value="1"/>
</dbReference>
<name>A0A975Q6D6_9BACE</name>
<dbReference type="PROSITE" id="PS52016">
    <property type="entry name" value="TONB_DEPENDENT_REC_3"/>
    <property type="match status" value="1"/>
</dbReference>
<dbReference type="Pfam" id="PF00593">
    <property type="entry name" value="TonB_dep_Rec_b-barrel"/>
    <property type="match status" value="1"/>
</dbReference>
<evidence type="ECO:0000256" key="6">
    <source>
        <dbReference type="ARBA" id="ARBA00023136"/>
    </source>
</evidence>
<dbReference type="Gene3D" id="2.170.130.10">
    <property type="entry name" value="TonB-dependent receptor, plug domain"/>
    <property type="match status" value="1"/>
</dbReference>
<evidence type="ECO:0000256" key="3">
    <source>
        <dbReference type="ARBA" id="ARBA00022452"/>
    </source>
</evidence>
<dbReference type="InterPro" id="IPR037066">
    <property type="entry name" value="Plug_dom_sf"/>
</dbReference>
<keyword evidence="2 8" id="KW-0813">Transport</keyword>
<dbReference type="SUPFAM" id="SSF56935">
    <property type="entry name" value="Porins"/>
    <property type="match status" value="1"/>
</dbReference>
<dbReference type="KEGG" id="beg:INE88_02141"/>
<protein>
    <submittedName>
        <fullName evidence="13">TonB-dependent receptor P3</fullName>
    </submittedName>
</protein>
<evidence type="ECO:0000256" key="9">
    <source>
        <dbReference type="RuleBase" id="RU003357"/>
    </source>
</evidence>
<comment type="subcellular location">
    <subcellularLocation>
        <location evidence="1 8">Cell outer membrane</location>
        <topology evidence="1 8">Multi-pass membrane protein</topology>
    </subcellularLocation>
</comment>
<dbReference type="AlphaFoldDB" id="A0A975Q6D6"/>
<dbReference type="GO" id="GO:0009279">
    <property type="term" value="C:cell outer membrane"/>
    <property type="evidence" value="ECO:0007669"/>
    <property type="project" value="UniProtKB-SubCell"/>
</dbReference>
<dbReference type="InterPro" id="IPR008969">
    <property type="entry name" value="CarboxyPept-like_regulatory"/>
</dbReference>
<evidence type="ECO:0000256" key="7">
    <source>
        <dbReference type="ARBA" id="ARBA00023237"/>
    </source>
</evidence>
<gene>
    <name evidence="13" type="ORF">INE88_02141</name>
</gene>
<evidence type="ECO:0000313" key="13">
    <source>
        <dbReference type="EMBL" id="QUT45321.1"/>
    </source>
</evidence>
<evidence type="ECO:0000256" key="2">
    <source>
        <dbReference type="ARBA" id="ARBA00022448"/>
    </source>
</evidence>
<dbReference type="InterPro" id="IPR036942">
    <property type="entry name" value="Beta-barrel_TonB_sf"/>
</dbReference>
<evidence type="ECO:0000259" key="11">
    <source>
        <dbReference type="Pfam" id="PF00593"/>
    </source>
</evidence>